<comment type="caution">
    <text evidence="4">The sequence shown here is derived from an EMBL/GenBank/DDBJ whole genome shotgun (WGS) entry which is preliminary data.</text>
</comment>
<dbReference type="EMBL" id="SLWX01000004">
    <property type="protein sequence ID" value="TCO76665.1"/>
    <property type="molecule type" value="Genomic_DNA"/>
</dbReference>
<feature type="transmembrane region" description="Helical" evidence="2">
    <location>
        <begin position="29"/>
        <end position="51"/>
    </location>
</feature>
<proteinExistence type="predicted"/>
<keyword evidence="2" id="KW-0812">Transmembrane</keyword>
<name>A0A4R2LBJ0_9GAMM</name>
<accession>A0A4R2LBJ0</accession>
<keyword evidence="4" id="KW-0808">Transferase</keyword>
<dbReference type="InterPro" id="IPR013024">
    <property type="entry name" value="GGCT-like"/>
</dbReference>
<sequence>MSRQPDGTQNAGDRGNGRRRLEPGARGRWWRLLWLFPIALASALLFAWLTWISPYGYEAPAGLAAIDADREHRVFVYGTLRQPLVRRLVTGNWIETREATLPGFAQQGLDLERRPGAVTEGEVFTVEAPVLARLDRYERLGIRYERVPAILANDEEAWVYRRLEME</sequence>
<organism evidence="4 5">
    <name type="scientific">Chromatocurvus halotolerans</name>
    <dbReference type="NCBI Taxonomy" id="1132028"/>
    <lineage>
        <taxon>Bacteria</taxon>
        <taxon>Pseudomonadati</taxon>
        <taxon>Pseudomonadota</taxon>
        <taxon>Gammaproteobacteria</taxon>
        <taxon>Cellvibrionales</taxon>
        <taxon>Halieaceae</taxon>
        <taxon>Chromatocurvus</taxon>
    </lineage>
</organism>
<dbReference type="CDD" id="cd06661">
    <property type="entry name" value="GGCT_like"/>
    <property type="match status" value="1"/>
</dbReference>
<dbReference type="Gene3D" id="3.10.490.10">
    <property type="entry name" value="Gamma-glutamyl cyclotransferase-like"/>
    <property type="match status" value="1"/>
</dbReference>
<feature type="region of interest" description="Disordered" evidence="1">
    <location>
        <begin position="1"/>
        <end position="20"/>
    </location>
</feature>
<dbReference type="SUPFAM" id="SSF110857">
    <property type="entry name" value="Gamma-glutamyl cyclotransferase-like"/>
    <property type="match status" value="1"/>
</dbReference>
<keyword evidence="5" id="KW-1185">Reference proteome</keyword>
<evidence type="ECO:0000256" key="1">
    <source>
        <dbReference type="SAM" id="MobiDB-lite"/>
    </source>
</evidence>
<reference evidence="4 5" key="1">
    <citation type="submission" date="2019-03" db="EMBL/GenBank/DDBJ databases">
        <title>Genomic Encyclopedia of Type Strains, Phase IV (KMG-IV): sequencing the most valuable type-strain genomes for metagenomic binning, comparative biology and taxonomic classification.</title>
        <authorList>
            <person name="Goeker M."/>
        </authorList>
    </citation>
    <scope>NUCLEOTIDE SEQUENCE [LARGE SCALE GENOMIC DNA]</scope>
    <source>
        <strain evidence="4 5">DSM 23344</strain>
    </source>
</reference>
<keyword evidence="2" id="KW-1133">Transmembrane helix</keyword>
<dbReference type="InterPro" id="IPR036568">
    <property type="entry name" value="GGCT-like_sf"/>
</dbReference>
<evidence type="ECO:0000259" key="3">
    <source>
        <dbReference type="Pfam" id="PF06094"/>
    </source>
</evidence>
<dbReference type="InterPro" id="IPR009288">
    <property type="entry name" value="AIG2-like_dom"/>
</dbReference>
<dbReference type="Proteomes" id="UP000294980">
    <property type="component" value="Unassembled WGS sequence"/>
</dbReference>
<evidence type="ECO:0000313" key="4">
    <source>
        <dbReference type="EMBL" id="TCO76665.1"/>
    </source>
</evidence>
<feature type="compositionally biased region" description="Polar residues" evidence="1">
    <location>
        <begin position="1"/>
        <end position="11"/>
    </location>
</feature>
<dbReference type="GO" id="GO:0016740">
    <property type="term" value="F:transferase activity"/>
    <property type="evidence" value="ECO:0007669"/>
    <property type="project" value="UniProtKB-KW"/>
</dbReference>
<keyword evidence="2" id="KW-0472">Membrane</keyword>
<evidence type="ECO:0000313" key="5">
    <source>
        <dbReference type="Proteomes" id="UP000294980"/>
    </source>
</evidence>
<evidence type="ECO:0000256" key="2">
    <source>
        <dbReference type="SAM" id="Phobius"/>
    </source>
</evidence>
<dbReference type="RefSeq" id="WP_205686486.1">
    <property type="nucleotide sequence ID" value="NZ_QQSW01000002.1"/>
</dbReference>
<dbReference type="Pfam" id="PF06094">
    <property type="entry name" value="GGACT"/>
    <property type="match status" value="1"/>
</dbReference>
<dbReference type="AlphaFoldDB" id="A0A4R2LBJ0"/>
<feature type="domain" description="Gamma-glutamylcyclotransferase AIG2-like" evidence="3">
    <location>
        <begin position="74"/>
        <end position="161"/>
    </location>
</feature>
<protein>
    <submittedName>
        <fullName evidence="4">Gamma-glutamyl AIG2-like cyclotransferase</fullName>
    </submittedName>
</protein>
<gene>
    <name evidence="4" type="ORF">EV688_104119</name>
</gene>